<accession>A0A1G2B0L3</accession>
<sequence length="124" mass="13792">MIYRFSRQFRSRKISENHRHGSHSFSFGSHSVDPLILNGIIFALVVFVGLSYLLVINQTSVGGFEIKELERANESLKRENRQLELQHADLHSLAAIEQAGKEMNLVATGSIEYLPAVGGVVAVK</sequence>
<keyword evidence="2" id="KW-0812">Transmembrane</keyword>
<gene>
    <name evidence="3" type="ORF">A2898_01380</name>
</gene>
<dbReference type="STRING" id="1798543.A2898_01380"/>
<keyword evidence="2" id="KW-0472">Membrane</keyword>
<comment type="caution">
    <text evidence="3">The sequence shown here is derived from an EMBL/GenBank/DDBJ whole genome shotgun (WGS) entry which is preliminary data.</text>
</comment>
<dbReference type="EMBL" id="MHKE01000019">
    <property type="protein sequence ID" value="OGY82505.1"/>
    <property type="molecule type" value="Genomic_DNA"/>
</dbReference>
<evidence type="ECO:0008006" key="5">
    <source>
        <dbReference type="Google" id="ProtNLM"/>
    </source>
</evidence>
<proteinExistence type="predicted"/>
<name>A0A1G2B0L3_9BACT</name>
<keyword evidence="2" id="KW-1133">Transmembrane helix</keyword>
<evidence type="ECO:0000256" key="2">
    <source>
        <dbReference type="SAM" id="Phobius"/>
    </source>
</evidence>
<protein>
    <recommendedName>
        <fullName evidence="5">Cell division protein FtsL</fullName>
    </recommendedName>
</protein>
<dbReference type="AlphaFoldDB" id="A0A1G2B0L3"/>
<evidence type="ECO:0000256" key="1">
    <source>
        <dbReference type="SAM" id="Coils"/>
    </source>
</evidence>
<evidence type="ECO:0000313" key="4">
    <source>
        <dbReference type="Proteomes" id="UP000179164"/>
    </source>
</evidence>
<reference evidence="3 4" key="1">
    <citation type="journal article" date="2016" name="Nat. Commun.">
        <title>Thousands of microbial genomes shed light on interconnected biogeochemical processes in an aquifer system.</title>
        <authorList>
            <person name="Anantharaman K."/>
            <person name="Brown C.T."/>
            <person name="Hug L.A."/>
            <person name="Sharon I."/>
            <person name="Castelle C.J."/>
            <person name="Probst A.J."/>
            <person name="Thomas B.C."/>
            <person name="Singh A."/>
            <person name="Wilkins M.J."/>
            <person name="Karaoz U."/>
            <person name="Brodie E.L."/>
            <person name="Williams K.H."/>
            <person name="Hubbard S.S."/>
            <person name="Banfield J.F."/>
        </authorList>
    </citation>
    <scope>NUCLEOTIDE SEQUENCE [LARGE SCALE GENOMIC DNA]</scope>
</reference>
<evidence type="ECO:0000313" key="3">
    <source>
        <dbReference type="EMBL" id="OGY82505.1"/>
    </source>
</evidence>
<feature type="coiled-coil region" evidence="1">
    <location>
        <begin position="66"/>
        <end position="93"/>
    </location>
</feature>
<keyword evidence="1" id="KW-0175">Coiled coil</keyword>
<organism evidence="3 4">
    <name type="scientific">Candidatus Kerfeldbacteria bacterium RIFCSPLOWO2_01_FULL_48_11</name>
    <dbReference type="NCBI Taxonomy" id="1798543"/>
    <lineage>
        <taxon>Bacteria</taxon>
        <taxon>Candidatus Kerfeldiibacteriota</taxon>
    </lineage>
</organism>
<feature type="transmembrane region" description="Helical" evidence="2">
    <location>
        <begin position="35"/>
        <end position="55"/>
    </location>
</feature>
<dbReference type="Proteomes" id="UP000179164">
    <property type="component" value="Unassembled WGS sequence"/>
</dbReference>